<accession>A0A314U981</accession>
<protein>
    <submittedName>
        <fullName evidence="1">Uncharacterized protein</fullName>
    </submittedName>
</protein>
<keyword evidence="2" id="KW-1185">Reference proteome</keyword>
<comment type="caution">
    <text evidence="1">The sequence shown here is derived from an EMBL/GenBank/DDBJ whole genome shotgun (WGS) entry which is preliminary data.</text>
</comment>
<sequence>MLEWFEFLGKAWKGGLELWYSTQSEDMLALPVMLVLTHEGEAGNGCDFNVGRRGDDSRTLFVV</sequence>
<gene>
    <name evidence="1" type="ORF">Pyn_18542</name>
</gene>
<dbReference type="Proteomes" id="UP000250321">
    <property type="component" value="Unassembled WGS sequence"/>
</dbReference>
<organism evidence="1 2">
    <name type="scientific">Prunus yedoensis var. nudiflora</name>
    <dbReference type="NCBI Taxonomy" id="2094558"/>
    <lineage>
        <taxon>Eukaryota</taxon>
        <taxon>Viridiplantae</taxon>
        <taxon>Streptophyta</taxon>
        <taxon>Embryophyta</taxon>
        <taxon>Tracheophyta</taxon>
        <taxon>Spermatophyta</taxon>
        <taxon>Magnoliopsida</taxon>
        <taxon>eudicotyledons</taxon>
        <taxon>Gunneridae</taxon>
        <taxon>Pentapetalae</taxon>
        <taxon>rosids</taxon>
        <taxon>fabids</taxon>
        <taxon>Rosales</taxon>
        <taxon>Rosaceae</taxon>
        <taxon>Amygdaloideae</taxon>
        <taxon>Amygdaleae</taxon>
        <taxon>Prunus</taxon>
    </lineage>
</organism>
<dbReference type="AlphaFoldDB" id="A0A314U981"/>
<dbReference type="EMBL" id="PJQY01003897">
    <property type="protein sequence ID" value="PQM33688.1"/>
    <property type="molecule type" value="Genomic_DNA"/>
</dbReference>
<evidence type="ECO:0000313" key="1">
    <source>
        <dbReference type="EMBL" id="PQM33688.1"/>
    </source>
</evidence>
<evidence type="ECO:0000313" key="2">
    <source>
        <dbReference type="Proteomes" id="UP000250321"/>
    </source>
</evidence>
<proteinExistence type="predicted"/>
<name>A0A314U981_PRUYE</name>
<reference evidence="1 2" key="1">
    <citation type="submission" date="2018-02" db="EMBL/GenBank/DDBJ databases">
        <title>Draft genome of wild Prunus yedoensis var. nudiflora.</title>
        <authorList>
            <person name="Baek S."/>
            <person name="Kim J.-H."/>
            <person name="Choi K."/>
            <person name="Kim G.-B."/>
            <person name="Cho A."/>
            <person name="Jang H."/>
            <person name="Shin C.-H."/>
            <person name="Yu H.-J."/>
            <person name="Mun J.-H."/>
        </authorList>
    </citation>
    <scope>NUCLEOTIDE SEQUENCE [LARGE SCALE GENOMIC DNA]</scope>
    <source>
        <strain evidence="2">cv. Jeju island</strain>
        <tissue evidence="1">Leaf</tissue>
    </source>
</reference>